<dbReference type="GO" id="GO:0046872">
    <property type="term" value="F:metal ion binding"/>
    <property type="evidence" value="ECO:0007669"/>
    <property type="project" value="UniProtKB-KW"/>
</dbReference>
<dbReference type="InterPro" id="IPR014729">
    <property type="entry name" value="Rossmann-like_a/b/a_fold"/>
</dbReference>
<dbReference type="SUPFAM" id="SSF52402">
    <property type="entry name" value="Adenine nucleotide alpha hydrolases-like"/>
    <property type="match status" value="1"/>
</dbReference>
<dbReference type="Gene3D" id="3.30.70.20">
    <property type="match status" value="1"/>
</dbReference>
<dbReference type="GO" id="GO:0051536">
    <property type="term" value="F:iron-sulfur cluster binding"/>
    <property type="evidence" value="ECO:0007669"/>
    <property type="project" value="UniProtKB-KW"/>
</dbReference>
<evidence type="ECO:0000256" key="3">
    <source>
        <dbReference type="ARBA" id="ARBA00022630"/>
    </source>
</evidence>
<keyword evidence="7" id="KW-0408">Iron</keyword>
<sequence>MTNDNTFALQFNKDICTQCGICADSCTFGAIQFNEYPEIDINSCRLCGTCVQACPATALTMKEAPKQTTPTCLTPTHGIWVLAETQDGTLAPVCKELLGKAQELSQKLNQKVEAILVGNNIKHLASELAAYGAQRIHLLESETLETYIEENYARVIADLAEALHPEILLVGATTKGRGLSARLASLLKTGLTADCTELNIDPETRLLHQIRPAFGGNLMATIITPDRRPQMASVRPGIMQAIEADFNKTGEIIQHDISDFVADKRIHRISASKEQSNGISLNDSRIIVSVGRGVKNPETVRQIRQWAQQIGAVVAGSRAAVEAGLIEPQMQIGQTGHVVSPDIYIAIGISGQIQHTSGIGGAKKIIAINSDASAPIFNIADYGWVITAEEAVKRLLTNTI</sequence>
<protein>
    <submittedName>
        <fullName evidence="11">4Fe-4S dicluster domain-containing protein</fullName>
    </submittedName>
</protein>
<feature type="binding site" evidence="9">
    <location>
        <begin position="331"/>
        <end position="335"/>
    </location>
    <ligand>
        <name>FAD</name>
        <dbReference type="ChEBI" id="CHEBI:57692"/>
    </ligand>
</feature>
<evidence type="ECO:0000256" key="2">
    <source>
        <dbReference type="ARBA" id="ARBA00022448"/>
    </source>
</evidence>
<dbReference type="Gene3D" id="3.40.50.1220">
    <property type="entry name" value="TPP-binding domain"/>
    <property type="match status" value="1"/>
</dbReference>
<dbReference type="GeneID" id="78406056"/>
<organism evidence="11 12">
    <name type="scientific">Phocaeicola coprophilus</name>
    <dbReference type="NCBI Taxonomy" id="387090"/>
    <lineage>
        <taxon>Bacteria</taxon>
        <taxon>Pseudomonadati</taxon>
        <taxon>Bacteroidota</taxon>
        <taxon>Bacteroidia</taxon>
        <taxon>Bacteroidales</taxon>
        <taxon>Bacteroidaceae</taxon>
        <taxon>Phocaeicola</taxon>
    </lineage>
</organism>
<evidence type="ECO:0000256" key="7">
    <source>
        <dbReference type="ARBA" id="ARBA00023004"/>
    </source>
</evidence>
<dbReference type="InterPro" id="IPR001308">
    <property type="entry name" value="ETF_a/FixB"/>
</dbReference>
<comment type="caution">
    <text evidence="11">The sequence shown here is derived from an EMBL/GenBank/DDBJ whole genome shotgun (WGS) entry which is preliminary data.</text>
</comment>
<keyword evidence="5 9" id="KW-0274">FAD</keyword>
<dbReference type="GO" id="GO:0009055">
    <property type="term" value="F:electron transfer activity"/>
    <property type="evidence" value="ECO:0007669"/>
    <property type="project" value="InterPro"/>
</dbReference>
<feature type="domain" description="4Fe-4S ferredoxin-type" evidence="10">
    <location>
        <begin position="7"/>
        <end position="34"/>
    </location>
</feature>
<reference evidence="11 12" key="1">
    <citation type="submission" date="2018-08" db="EMBL/GenBank/DDBJ databases">
        <title>A genome reference for cultivated species of the human gut microbiota.</title>
        <authorList>
            <person name="Zou Y."/>
            <person name="Xue W."/>
            <person name="Luo G."/>
        </authorList>
    </citation>
    <scope>NUCLEOTIDE SEQUENCE [LARGE SCALE GENOMIC DNA]</scope>
    <source>
        <strain evidence="11 12">AM42-38</strain>
    </source>
</reference>
<dbReference type="AlphaFoldDB" id="A0A413SX74"/>
<dbReference type="SMART" id="SM00893">
    <property type="entry name" value="ETF"/>
    <property type="match status" value="1"/>
</dbReference>
<evidence type="ECO:0000313" key="11">
    <source>
        <dbReference type="EMBL" id="RHA73982.1"/>
    </source>
</evidence>
<feature type="domain" description="4Fe-4S ferredoxin-type" evidence="10">
    <location>
        <begin position="35"/>
        <end position="64"/>
    </location>
</feature>
<dbReference type="RefSeq" id="WP_008139865.1">
    <property type="nucleotide sequence ID" value="NZ_CABJGD010000028.1"/>
</dbReference>
<dbReference type="PROSITE" id="PS00198">
    <property type="entry name" value="4FE4S_FER_1"/>
    <property type="match status" value="1"/>
</dbReference>
<dbReference type="PROSITE" id="PS51379">
    <property type="entry name" value="4FE4S_FER_2"/>
    <property type="match status" value="2"/>
</dbReference>
<dbReference type="InterPro" id="IPR017900">
    <property type="entry name" value="4Fe4S_Fe_S_CS"/>
</dbReference>
<dbReference type="InterPro" id="IPR017896">
    <property type="entry name" value="4Fe4S_Fe-S-bd"/>
</dbReference>
<feature type="binding site" evidence="9">
    <location>
        <begin position="317"/>
        <end position="318"/>
    </location>
    <ligand>
        <name>FAD</name>
        <dbReference type="ChEBI" id="CHEBI:57692"/>
    </ligand>
</feature>
<feature type="binding site" evidence="9">
    <location>
        <position position="369"/>
    </location>
    <ligand>
        <name>FAD</name>
        <dbReference type="ChEBI" id="CHEBI:57692"/>
    </ligand>
</feature>
<proteinExistence type="inferred from homology"/>
<dbReference type="EMBL" id="QSFT01000028">
    <property type="protein sequence ID" value="RHA73982.1"/>
    <property type="molecule type" value="Genomic_DNA"/>
</dbReference>
<evidence type="ECO:0000256" key="1">
    <source>
        <dbReference type="ARBA" id="ARBA00005817"/>
    </source>
</evidence>
<dbReference type="Gene3D" id="3.40.50.620">
    <property type="entry name" value="HUPs"/>
    <property type="match status" value="1"/>
</dbReference>
<keyword evidence="6" id="KW-0249">Electron transport</keyword>
<keyword evidence="4" id="KW-0479">Metal-binding</keyword>
<feature type="binding site" evidence="9">
    <location>
        <begin position="348"/>
        <end position="355"/>
    </location>
    <ligand>
        <name>FAD</name>
        <dbReference type="ChEBI" id="CHEBI:57692"/>
    </ligand>
</feature>
<dbReference type="CDD" id="cd01715">
    <property type="entry name" value="ETF_alpha"/>
    <property type="match status" value="1"/>
</dbReference>
<feature type="binding site" evidence="9">
    <location>
        <position position="292"/>
    </location>
    <ligand>
        <name>FAD</name>
        <dbReference type="ChEBI" id="CHEBI:57692"/>
    </ligand>
</feature>
<evidence type="ECO:0000256" key="4">
    <source>
        <dbReference type="ARBA" id="ARBA00022723"/>
    </source>
</evidence>
<dbReference type="SUPFAM" id="SSF54862">
    <property type="entry name" value="4Fe-4S ferredoxins"/>
    <property type="match status" value="1"/>
</dbReference>
<dbReference type="PANTHER" id="PTHR43153">
    <property type="entry name" value="ELECTRON TRANSFER FLAVOPROTEIN ALPHA"/>
    <property type="match status" value="1"/>
</dbReference>
<keyword evidence="3" id="KW-0285">Flavoprotein</keyword>
<dbReference type="Pfam" id="PF00766">
    <property type="entry name" value="ETF_alpha"/>
    <property type="match status" value="1"/>
</dbReference>
<dbReference type="PIRSF" id="PIRSF000089">
    <property type="entry name" value="Electra_flavoP_a"/>
    <property type="match status" value="1"/>
</dbReference>
<dbReference type="Pfam" id="PF01012">
    <property type="entry name" value="ETF"/>
    <property type="match status" value="1"/>
</dbReference>
<evidence type="ECO:0000256" key="8">
    <source>
        <dbReference type="ARBA" id="ARBA00023014"/>
    </source>
</evidence>
<dbReference type="Pfam" id="PF12838">
    <property type="entry name" value="Fer4_7"/>
    <property type="match status" value="1"/>
</dbReference>
<keyword evidence="8" id="KW-0411">Iron-sulfur</keyword>
<evidence type="ECO:0000256" key="5">
    <source>
        <dbReference type="ARBA" id="ARBA00022827"/>
    </source>
</evidence>
<evidence type="ECO:0000259" key="10">
    <source>
        <dbReference type="PROSITE" id="PS51379"/>
    </source>
</evidence>
<dbReference type="SUPFAM" id="SSF52467">
    <property type="entry name" value="DHS-like NAD/FAD-binding domain"/>
    <property type="match status" value="1"/>
</dbReference>
<dbReference type="InterPro" id="IPR029035">
    <property type="entry name" value="DHS-like_NAD/FAD-binding_dom"/>
</dbReference>
<dbReference type="PANTHER" id="PTHR43153:SF1">
    <property type="entry name" value="ELECTRON TRANSFER FLAVOPROTEIN SUBUNIT ALPHA, MITOCHONDRIAL"/>
    <property type="match status" value="1"/>
</dbReference>
<dbReference type="InterPro" id="IPR014730">
    <property type="entry name" value="ETF_a/b_N"/>
</dbReference>
<dbReference type="Gene3D" id="3.30.70.3270">
    <property type="match status" value="1"/>
</dbReference>
<evidence type="ECO:0000256" key="9">
    <source>
        <dbReference type="PIRSR" id="PIRSR000089-1"/>
    </source>
</evidence>
<accession>A0A413SX74</accession>
<dbReference type="InterPro" id="IPR014731">
    <property type="entry name" value="ETF_asu_C"/>
</dbReference>
<dbReference type="GO" id="GO:0050660">
    <property type="term" value="F:flavin adenine dinucleotide binding"/>
    <property type="evidence" value="ECO:0007669"/>
    <property type="project" value="InterPro"/>
</dbReference>
<name>A0A413SX74_9BACT</name>
<dbReference type="Proteomes" id="UP000283855">
    <property type="component" value="Unassembled WGS sequence"/>
</dbReference>
<dbReference type="InterPro" id="IPR018206">
    <property type="entry name" value="ETF_asu_C_CS"/>
</dbReference>
<comment type="similarity">
    <text evidence="1">Belongs to the ETF alpha-subunit/FixB family.</text>
</comment>
<dbReference type="GO" id="GO:0033539">
    <property type="term" value="P:fatty acid beta-oxidation using acyl-CoA dehydrogenase"/>
    <property type="evidence" value="ECO:0007669"/>
    <property type="project" value="TreeGrafter"/>
</dbReference>
<evidence type="ECO:0000313" key="12">
    <source>
        <dbReference type="Proteomes" id="UP000283855"/>
    </source>
</evidence>
<keyword evidence="2" id="KW-0813">Transport</keyword>
<dbReference type="PROSITE" id="PS00696">
    <property type="entry name" value="ETF_ALPHA"/>
    <property type="match status" value="1"/>
</dbReference>
<evidence type="ECO:0000256" key="6">
    <source>
        <dbReference type="ARBA" id="ARBA00022982"/>
    </source>
</evidence>
<dbReference type="InterPro" id="IPR033947">
    <property type="entry name" value="ETF_alpha_N"/>
</dbReference>
<comment type="cofactor">
    <cofactor evidence="9">
        <name>FAD</name>
        <dbReference type="ChEBI" id="CHEBI:57692"/>
    </cofactor>
    <text evidence="9">Binds 1 FAD per dimer.</text>
</comment>
<gene>
    <name evidence="11" type="ORF">DW921_11460</name>
</gene>